<feature type="compositionally biased region" description="Low complexity" evidence="1">
    <location>
        <begin position="32"/>
        <end position="43"/>
    </location>
</feature>
<dbReference type="Proteomes" id="UP000621500">
    <property type="component" value="Unassembled WGS sequence"/>
</dbReference>
<dbReference type="RefSeq" id="WP_203859341.1">
    <property type="nucleotide sequence ID" value="NZ_BAAAZQ010000006.1"/>
</dbReference>
<evidence type="ECO:0000313" key="3">
    <source>
        <dbReference type="Proteomes" id="UP000621500"/>
    </source>
</evidence>
<comment type="caution">
    <text evidence="2">The sequence shown here is derived from an EMBL/GenBank/DDBJ whole genome shotgun (WGS) entry which is preliminary data.</text>
</comment>
<dbReference type="EMBL" id="BONX01000030">
    <property type="protein sequence ID" value="GIG97864.1"/>
    <property type="molecule type" value="Genomic_DNA"/>
</dbReference>
<name>A0ABQ4ETC3_9ACTN</name>
<reference evidence="2 3" key="1">
    <citation type="submission" date="2021-01" db="EMBL/GenBank/DDBJ databases">
        <title>Whole genome shotgun sequence of Plantactinospora mayteni NBRC 109088.</title>
        <authorList>
            <person name="Komaki H."/>
            <person name="Tamura T."/>
        </authorList>
    </citation>
    <scope>NUCLEOTIDE SEQUENCE [LARGE SCALE GENOMIC DNA]</scope>
    <source>
        <strain evidence="2 3">NBRC 109088</strain>
    </source>
</reference>
<feature type="region of interest" description="Disordered" evidence="1">
    <location>
        <begin position="23"/>
        <end position="43"/>
    </location>
</feature>
<sequence length="92" mass="10202">MSRGWWRRWRDGRDVRVVDVVGPATSYPNQRGGYAPGAAPAETANATRVEASGPAPVGQPDRVNRVAWNLPTRFGGWPVFGDERRRCSRPGR</sequence>
<keyword evidence="3" id="KW-1185">Reference proteome</keyword>
<evidence type="ECO:0000256" key="1">
    <source>
        <dbReference type="SAM" id="MobiDB-lite"/>
    </source>
</evidence>
<accession>A0ABQ4ETC3</accession>
<gene>
    <name evidence="2" type="ORF">Pma05_44370</name>
</gene>
<organism evidence="2 3">
    <name type="scientific">Plantactinospora mayteni</name>
    <dbReference type="NCBI Taxonomy" id="566021"/>
    <lineage>
        <taxon>Bacteria</taxon>
        <taxon>Bacillati</taxon>
        <taxon>Actinomycetota</taxon>
        <taxon>Actinomycetes</taxon>
        <taxon>Micromonosporales</taxon>
        <taxon>Micromonosporaceae</taxon>
        <taxon>Plantactinospora</taxon>
    </lineage>
</organism>
<proteinExistence type="predicted"/>
<protein>
    <submittedName>
        <fullName evidence="2">Uncharacterized protein</fullName>
    </submittedName>
</protein>
<evidence type="ECO:0000313" key="2">
    <source>
        <dbReference type="EMBL" id="GIG97864.1"/>
    </source>
</evidence>